<feature type="compositionally biased region" description="Polar residues" evidence="2">
    <location>
        <begin position="124"/>
        <end position="141"/>
    </location>
</feature>
<keyword evidence="1" id="KW-0175">Coiled coil</keyword>
<accession>A0A8J6NPJ0</accession>
<evidence type="ECO:0000313" key="4">
    <source>
        <dbReference type="EMBL" id="MBC8362384.1"/>
    </source>
</evidence>
<keyword evidence="3" id="KW-0812">Transmembrane</keyword>
<sequence length="313" mass="35324">MKRLTENWAKDLIGFTLPKPKKRTSRWTLLLAGDRGKVISIRRFKGVAITSALAIFVVAAFAIGFYFLYDRETDENKRLQDALEASRQKATVLLDEKERLMVRLVLAESKIKIGQDKHKEKTIETTSGLPQSKSISATAKSETADPKKVAETSIKLSDEKPASVSKVAASASDTSTKSMRDSEPQVVDLENLIVLNEPGNRRLRIEFKLKKTDTRIETVSGYAFLILKPDKDEQKQWFTIPSAPLISGKPSQVHRGQYFSIARFKSIQFEYKYSLGPDRFQYVTIFIYGTDEKLLMEKELPIKIQDVPAVSTG</sequence>
<keyword evidence="3" id="KW-0472">Membrane</keyword>
<dbReference type="Proteomes" id="UP000603434">
    <property type="component" value="Unassembled WGS sequence"/>
</dbReference>
<feature type="coiled-coil region" evidence="1">
    <location>
        <begin position="69"/>
        <end position="96"/>
    </location>
</feature>
<gene>
    <name evidence="4" type="ORF">H8E23_13410</name>
</gene>
<protein>
    <submittedName>
        <fullName evidence="4">Uncharacterized protein</fullName>
    </submittedName>
</protein>
<evidence type="ECO:0000256" key="3">
    <source>
        <dbReference type="SAM" id="Phobius"/>
    </source>
</evidence>
<dbReference type="EMBL" id="JACNJH010000186">
    <property type="protein sequence ID" value="MBC8362384.1"/>
    <property type="molecule type" value="Genomic_DNA"/>
</dbReference>
<organism evidence="4 5">
    <name type="scientific">Candidatus Desulfatibia profunda</name>
    <dbReference type="NCBI Taxonomy" id="2841695"/>
    <lineage>
        <taxon>Bacteria</taxon>
        <taxon>Pseudomonadati</taxon>
        <taxon>Thermodesulfobacteriota</taxon>
        <taxon>Desulfobacteria</taxon>
        <taxon>Desulfobacterales</taxon>
        <taxon>Desulfobacterales incertae sedis</taxon>
        <taxon>Candidatus Desulfatibia</taxon>
    </lineage>
</organism>
<evidence type="ECO:0000313" key="5">
    <source>
        <dbReference type="Proteomes" id="UP000603434"/>
    </source>
</evidence>
<evidence type="ECO:0000256" key="1">
    <source>
        <dbReference type="SAM" id="Coils"/>
    </source>
</evidence>
<name>A0A8J6NPJ0_9BACT</name>
<feature type="compositionally biased region" description="Basic and acidic residues" evidence="2">
    <location>
        <begin position="142"/>
        <end position="155"/>
    </location>
</feature>
<reference evidence="4 5" key="1">
    <citation type="submission" date="2020-08" db="EMBL/GenBank/DDBJ databases">
        <title>Bridging the membrane lipid divide: bacteria of the FCB group superphylum have the potential to synthesize archaeal ether lipids.</title>
        <authorList>
            <person name="Villanueva L."/>
            <person name="Von Meijenfeldt F.A.B."/>
            <person name="Westbye A.B."/>
            <person name="Yadav S."/>
            <person name="Hopmans E.C."/>
            <person name="Dutilh B.E."/>
            <person name="Sinninghe Damste J.S."/>
        </authorList>
    </citation>
    <scope>NUCLEOTIDE SEQUENCE [LARGE SCALE GENOMIC DNA]</scope>
    <source>
        <strain evidence="4">NIOZ-UU30</strain>
    </source>
</reference>
<feature type="transmembrane region" description="Helical" evidence="3">
    <location>
        <begin position="47"/>
        <end position="69"/>
    </location>
</feature>
<comment type="caution">
    <text evidence="4">The sequence shown here is derived from an EMBL/GenBank/DDBJ whole genome shotgun (WGS) entry which is preliminary data.</text>
</comment>
<keyword evidence="3" id="KW-1133">Transmembrane helix</keyword>
<feature type="region of interest" description="Disordered" evidence="2">
    <location>
        <begin position="117"/>
        <end position="155"/>
    </location>
</feature>
<evidence type="ECO:0000256" key="2">
    <source>
        <dbReference type="SAM" id="MobiDB-lite"/>
    </source>
</evidence>
<dbReference type="AlphaFoldDB" id="A0A8J6NPJ0"/>
<proteinExistence type="predicted"/>